<feature type="domain" description="LTI65/LTI78 N-terminal" evidence="4">
    <location>
        <begin position="35"/>
        <end position="95"/>
    </location>
</feature>
<dbReference type="Pfam" id="PF07918">
    <property type="entry name" value="CAP160"/>
    <property type="match status" value="3"/>
</dbReference>
<feature type="compositionally biased region" description="Polar residues" evidence="1">
    <location>
        <begin position="824"/>
        <end position="835"/>
    </location>
</feature>
<feature type="compositionally biased region" description="Polar residues" evidence="1">
    <location>
        <begin position="90"/>
        <end position="108"/>
    </location>
</feature>
<feature type="compositionally biased region" description="Basic and acidic residues" evidence="1">
    <location>
        <begin position="166"/>
        <end position="182"/>
    </location>
</feature>
<feature type="domain" description="LTI65/LTI78 NYQTKV repeat" evidence="3">
    <location>
        <begin position="275"/>
        <end position="335"/>
    </location>
</feature>
<evidence type="ECO:0000256" key="1">
    <source>
        <dbReference type="SAM" id="MobiDB-lite"/>
    </source>
</evidence>
<feature type="compositionally biased region" description="Polar residues" evidence="1">
    <location>
        <begin position="639"/>
        <end position="654"/>
    </location>
</feature>
<keyword evidence="6" id="KW-1185">Reference proteome</keyword>
<dbReference type="Pfam" id="PF23402">
    <property type="entry name" value="LTI65_LTI78_NYQTKV"/>
    <property type="match status" value="2"/>
</dbReference>
<evidence type="ECO:0000259" key="3">
    <source>
        <dbReference type="Pfam" id="PF23402"/>
    </source>
</evidence>
<feature type="compositionally biased region" description="Basic and acidic residues" evidence="1">
    <location>
        <begin position="515"/>
        <end position="543"/>
    </location>
</feature>
<feature type="compositionally biased region" description="Polar residues" evidence="1">
    <location>
        <begin position="731"/>
        <end position="746"/>
    </location>
</feature>
<sequence>MEPHMDHGPFHEQEPHHTSVGPGHHTVAEGDQGEQHHEKKSVFTKVKATAKKMKDKLTGHGHGYEHDLDEEDDEDDQEKFEDPQIHDSPKYNSAASKTTAGQVGNLGTSGVDHGRSIAMDVDPLKPNVKPGSNFHGQEGTKGQHKVTLGSVMGEDVTHASQNKPVTHYDDATTGIHDHKTKDNVPSSTVMGDLPHGPPFDPPGIFHGRDNVPVKGDVLDPAGIHHHSSRDNVPSTRTSVAICDDKVVVHPGIHHNSRDDVPSRTTPQQDRSGQTKVNLERPKGPEEDFAAPKDSSGDYTSANHQIKVTDPTGKGGEAAGITSILPSFEKMKVKDESEGMGKTRKEHNLPAARNEDLPTSVASTGSHDQFSPELNPPKPFTAGETFDSTKPQEHDHKPSNQSSSYTDKNSSPTTAIADKAVSAKNVEGDKDNTTVHDHEGVGGRPSSDQSGYTEKLSYATSAIADRAIFAKNVVASKLGYGEKDNTEVPGTGTGTFSTANQQQQKQQHGVEQQQLKQEEAPRPAREVVSDAMRKRNDDPDHEVNRPMGKVTQSERVPHRLGNTKDDQDLGNKGMVDKIKGAVGSWLGKEDQSHPGIHHNSKDDVPSRRTTQQDRSGQTKVNLERPKGPEEDFAAPKDSSGDYTSSNHQTKVTDPTGNGVEKMKVNDGSEGMGKTRQEHNLPAARNEDHLLTSVAPTGSHDQFSPELTSPKPFTAGRETFDSTKPQEHDHKPSNQSSSYTDNNSSPTTAIADKAVSAKNVVGDKDNTTGVHDHEGVGGRPSSDQSGYTEKLSYATSVIVDRAISAKNVVALKLGYGEKDNEVPGTGTFSTANQQQQHGVEGNNHEKGGGGSLKGYFAEKLKPGEEDKALSEVITESLHKRKPEQQQK</sequence>
<feature type="compositionally biased region" description="Polar residues" evidence="1">
    <location>
        <begin position="692"/>
        <end position="705"/>
    </location>
</feature>
<feature type="compositionally biased region" description="Basic and acidic residues" evidence="1">
    <location>
        <begin position="80"/>
        <end position="89"/>
    </location>
</feature>
<dbReference type="GO" id="GO:0006950">
    <property type="term" value="P:response to stress"/>
    <property type="evidence" value="ECO:0007669"/>
    <property type="project" value="TreeGrafter"/>
</dbReference>
<dbReference type="Proteomes" id="UP000323000">
    <property type="component" value="Chromosome 2"/>
</dbReference>
<feature type="compositionally biased region" description="Basic and acidic residues" evidence="1">
    <location>
        <begin position="328"/>
        <end position="355"/>
    </location>
</feature>
<evidence type="ECO:0000313" key="6">
    <source>
        <dbReference type="Proteomes" id="UP000323000"/>
    </source>
</evidence>
<dbReference type="PANTHER" id="PTHR33836:SF1">
    <property type="entry name" value="LOW-TEMPERATURE-INDUCED 65 KDA PROTEIN-RELATED"/>
    <property type="match status" value="1"/>
</dbReference>
<feature type="compositionally biased region" description="Acidic residues" evidence="1">
    <location>
        <begin position="67"/>
        <end position="79"/>
    </location>
</feature>
<accession>A0A5C7INQ6</accession>
<feature type="domain" description="LTI65/LTI78 PGEED repeat" evidence="2">
    <location>
        <begin position="848"/>
        <end position="875"/>
    </location>
</feature>
<reference evidence="6" key="1">
    <citation type="journal article" date="2019" name="Gigascience">
        <title>De novo genome assembly of the endangered Acer yangbiense, a plant species with extremely small populations endemic to Yunnan Province, China.</title>
        <authorList>
            <person name="Yang J."/>
            <person name="Wariss H.M."/>
            <person name="Tao L."/>
            <person name="Zhang R."/>
            <person name="Yun Q."/>
            <person name="Hollingsworth P."/>
            <person name="Dao Z."/>
            <person name="Luo G."/>
            <person name="Guo H."/>
            <person name="Ma Y."/>
            <person name="Sun W."/>
        </authorList>
    </citation>
    <scope>NUCLEOTIDE SEQUENCE [LARGE SCALE GENOMIC DNA]</scope>
    <source>
        <strain evidence="6">cv. Malutang</strain>
    </source>
</reference>
<feature type="region of interest" description="Disordered" evidence="1">
    <location>
        <begin position="818"/>
        <end position="854"/>
    </location>
</feature>
<feature type="compositionally biased region" description="Polar residues" evidence="1">
    <location>
        <begin position="296"/>
        <end position="305"/>
    </location>
</feature>
<dbReference type="InterPro" id="IPR037491">
    <property type="entry name" value="LTI78/LTI65"/>
</dbReference>
<dbReference type="InterPro" id="IPR056605">
    <property type="entry name" value="LTI65_LTI78_N"/>
</dbReference>
<evidence type="ECO:0000259" key="2">
    <source>
        <dbReference type="Pfam" id="PF23399"/>
    </source>
</evidence>
<dbReference type="PANTHER" id="PTHR33836">
    <property type="entry name" value="LOW-TEMPERATURE-INDUCED 65 KDA PROTEIN-RELATED"/>
    <property type="match status" value="1"/>
</dbReference>
<comment type="caution">
    <text evidence="5">The sequence shown here is derived from an EMBL/GenBank/DDBJ whole genome shotgun (WGS) entry which is preliminary data.</text>
</comment>
<feature type="compositionally biased region" description="Basic and acidic residues" evidence="1">
    <location>
        <begin position="1"/>
        <end position="17"/>
    </location>
</feature>
<evidence type="ECO:0000259" key="4">
    <source>
        <dbReference type="Pfam" id="PF23403"/>
    </source>
</evidence>
<feature type="region of interest" description="Disordered" evidence="1">
    <location>
        <begin position="249"/>
        <end position="452"/>
    </location>
</feature>
<feature type="compositionally biased region" description="Polar residues" evidence="1">
    <location>
        <begin position="606"/>
        <end position="619"/>
    </location>
</feature>
<feature type="compositionally biased region" description="Polar residues" evidence="1">
    <location>
        <begin position="359"/>
        <end position="368"/>
    </location>
</feature>
<feature type="compositionally biased region" description="Polar residues" evidence="1">
    <location>
        <begin position="398"/>
        <end position="413"/>
    </location>
</feature>
<feature type="compositionally biased region" description="Basic and acidic residues" evidence="1">
    <location>
        <begin position="716"/>
        <end position="730"/>
    </location>
</feature>
<feature type="region of interest" description="Disordered" evidence="1">
    <location>
        <begin position="1"/>
        <end position="114"/>
    </location>
</feature>
<gene>
    <name evidence="5" type="ORF">EZV62_005836</name>
</gene>
<dbReference type="OrthoDB" id="1931597at2759"/>
<organism evidence="5 6">
    <name type="scientific">Acer yangbiense</name>
    <dbReference type="NCBI Taxonomy" id="1000413"/>
    <lineage>
        <taxon>Eukaryota</taxon>
        <taxon>Viridiplantae</taxon>
        <taxon>Streptophyta</taxon>
        <taxon>Embryophyta</taxon>
        <taxon>Tracheophyta</taxon>
        <taxon>Spermatophyta</taxon>
        <taxon>Magnoliopsida</taxon>
        <taxon>eudicotyledons</taxon>
        <taxon>Gunneridae</taxon>
        <taxon>Pentapetalae</taxon>
        <taxon>rosids</taxon>
        <taxon>malvids</taxon>
        <taxon>Sapindales</taxon>
        <taxon>Sapindaceae</taxon>
        <taxon>Hippocastanoideae</taxon>
        <taxon>Acereae</taxon>
        <taxon>Acer</taxon>
    </lineage>
</organism>
<dbReference type="Pfam" id="PF23403">
    <property type="entry name" value="LTI65_LTI78_N"/>
    <property type="match status" value="1"/>
</dbReference>
<name>A0A5C7INQ6_9ROSI</name>
<feature type="compositionally biased region" description="Polar residues" evidence="1">
    <location>
        <begin position="262"/>
        <end position="276"/>
    </location>
</feature>
<feature type="region of interest" description="Disordered" evidence="1">
    <location>
        <begin position="476"/>
        <end position="786"/>
    </location>
</feature>
<feature type="domain" description="LTI65/LTI78 NYQTKV repeat" evidence="3">
    <location>
        <begin position="618"/>
        <end position="664"/>
    </location>
</feature>
<dbReference type="Pfam" id="PF23399">
    <property type="entry name" value="LTI65_PGEED"/>
    <property type="match status" value="1"/>
</dbReference>
<proteinExistence type="predicted"/>
<feature type="compositionally biased region" description="Basic and acidic residues" evidence="1">
    <location>
        <begin position="659"/>
        <end position="688"/>
    </location>
</feature>
<evidence type="ECO:0000313" key="5">
    <source>
        <dbReference type="EMBL" id="TXG70901.1"/>
    </source>
</evidence>
<feature type="compositionally biased region" description="Basic and acidic residues" evidence="1">
    <location>
        <begin position="759"/>
        <end position="774"/>
    </location>
</feature>
<dbReference type="InterPro" id="IPR057058">
    <property type="entry name" value="LTI65_LTI78_NYQTKV"/>
</dbReference>
<feature type="compositionally biased region" description="Basic and acidic residues" evidence="1">
    <location>
        <begin position="561"/>
        <end position="578"/>
    </location>
</feature>
<feature type="compositionally biased region" description="Basic and acidic residues" evidence="1">
    <location>
        <begin position="425"/>
        <end position="440"/>
    </location>
</feature>
<dbReference type="InterPro" id="IPR012418">
    <property type="entry name" value="CAP160"/>
</dbReference>
<protein>
    <submittedName>
        <fullName evidence="5">Uncharacterized protein</fullName>
    </submittedName>
</protein>
<dbReference type="AlphaFoldDB" id="A0A5C7INQ6"/>
<dbReference type="GO" id="GO:0009737">
    <property type="term" value="P:response to abscisic acid"/>
    <property type="evidence" value="ECO:0007669"/>
    <property type="project" value="InterPro"/>
</dbReference>
<feature type="compositionally biased region" description="Low complexity" evidence="1">
    <location>
        <begin position="500"/>
        <end position="514"/>
    </location>
</feature>
<dbReference type="EMBL" id="VAHF01000002">
    <property type="protein sequence ID" value="TXG70901.1"/>
    <property type="molecule type" value="Genomic_DNA"/>
</dbReference>
<feature type="compositionally biased region" description="Basic and acidic residues" evidence="1">
    <location>
        <begin position="55"/>
        <end position="66"/>
    </location>
</feature>
<feature type="region of interest" description="Disordered" evidence="1">
    <location>
        <begin position="164"/>
        <end position="188"/>
    </location>
</feature>
<dbReference type="InterPro" id="IPR057059">
    <property type="entry name" value="LTI65/LTI78_PGEED"/>
</dbReference>